<feature type="compositionally biased region" description="Basic residues" evidence="6">
    <location>
        <begin position="850"/>
        <end position="861"/>
    </location>
</feature>
<dbReference type="Pfam" id="PF13920">
    <property type="entry name" value="zf-C3HC4_3"/>
    <property type="match status" value="1"/>
</dbReference>
<dbReference type="GO" id="GO:0005524">
    <property type="term" value="F:ATP binding"/>
    <property type="evidence" value="ECO:0007669"/>
    <property type="project" value="InterPro"/>
</dbReference>
<dbReference type="Gene3D" id="3.40.50.300">
    <property type="entry name" value="P-loop containing nucleotide triphosphate hydrolases"/>
    <property type="match status" value="1"/>
</dbReference>
<keyword evidence="1" id="KW-0479">Metal-binding</keyword>
<dbReference type="Pfam" id="PF00176">
    <property type="entry name" value="SNF2-rel_dom"/>
    <property type="match status" value="1"/>
</dbReference>
<dbReference type="OrthoDB" id="423559at2759"/>
<dbReference type="GO" id="GO:0005634">
    <property type="term" value="C:nucleus"/>
    <property type="evidence" value="ECO:0007669"/>
    <property type="project" value="TreeGrafter"/>
</dbReference>
<reference evidence="8 9" key="1">
    <citation type="submission" date="2020-04" db="EMBL/GenBank/DDBJ databases">
        <authorList>
            <person name="Laetsch R D."/>
            <person name="Stevens L."/>
            <person name="Kumar S."/>
            <person name="Blaxter L. M."/>
        </authorList>
    </citation>
    <scope>NUCLEOTIDE SEQUENCE [LARGE SCALE GENOMIC DNA]</scope>
</reference>
<feature type="domain" description="RING-type" evidence="7">
    <location>
        <begin position="1391"/>
        <end position="1433"/>
    </location>
</feature>
<evidence type="ECO:0000259" key="7">
    <source>
        <dbReference type="PROSITE" id="PS50089"/>
    </source>
</evidence>
<dbReference type="PROSITE" id="PS50089">
    <property type="entry name" value="ZF_RING_2"/>
    <property type="match status" value="1"/>
</dbReference>
<dbReference type="PANTHER" id="PTHR45865">
    <property type="entry name" value="E3 UBIQUITIN-PROTEIN LIGASE SHPRH FAMILY MEMBER"/>
    <property type="match status" value="1"/>
</dbReference>
<keyword evidence="4" id="KW-0862">Zinc</keyword>
<dbReference type="PANTHER" id="PTHR45865:SF1">
    <property type="entry name" value="E3 UBIQUITIN-PROTEIN LIGASE SHPRH"/>
    <property type="match status" value="1"/>
</dbReference>
<dbReference type="PROSITE" id="PS00518">
    <property type="entry name" value="ZF_RING_1"/>
    <property type="match status" value="1"/>
</dbReference>
<feature type="compositionally biased region" description="Basic and acidic residues" evidence="6">
    <location>
        <begin position="899"/>
        <end position="922"/>
    </location>
</feature>
<dbReference type="GO" id="GO:0008270">
    <property type="term" value="F:zinc ion binding"/>
    <property type="evidence" value="ECO:0007669"/>
    <property type="project" value="UniProtKB-KW"/>
</dbReference>
<gene>
    <name evidence="8" type="ORF">CBOVIS_LOCUS8887</name>
</gene>
<dbReference type="GO" id="GO:0006974">
    <property type="term" value="P:DNA damage response"/>
    <property type="evidence" value="ECO:0007669"/>
    <property type="project" value="TreeGrafter"/>
</dbReference>
<feature type="compositionally biased region" description="Low complexity" evidence="6">
    <location>
        <begin position="865"/>
        <end position="875"/>
    </location>
</feature>
<dbReference type="Gene3D" id="3.40.50.10810">
    <property type="entry name" value="Tandem AAA-ATPase domain"/>
    <property type="match status" value="2"/>
</dbReference>
<dbReference type="InterPro" id="IPR000330">
    <property type="entry name" value="SNF2_N"/>
</dbReference>
<dbReference type="InterPro" id="IPR014001">
    <property type="entry name" value="Helicase_ATP-bd"/>
</dbReference>
<evidence type="ECO:0000313" key="8">
    <source>
        <dbReference type="EMBL" id="CAB3406878.1"/>
    </source>
</evidence>
<dbReference type="CDD" id="cd18793">
    <property type="entry name" value="SF2_C_SNF"/>
    <property type="match status" value="1"/>
</dbReference>
<dbReference type="SUPFAM" id="SSF57850">
    <property type="entry name" value="RING/U-box"/>
    <property type="match status" value="1"/>
</dbReference>
<evidence type="ECO:0000256" key="2">
    <source>
        <dbReference type="ARBA" id="ARBA00022771"/>
    </source>
</evidence>
<keyword evidence="2 5" id="KW-0863">Zinc-finger</keyword>
<dbReference type="InterPro" id="IPR052583">
    <property type="entry name" value="ATP-helicase/E3_Ub-Ligase"/>
</dbReference>
<dbReference type="GO" id="GO:0061630">
    <property type="term" value="F:ubiquitin protein ligase activity"/>
    <property type="evidence" value="ECO:0007669"/>
    <property type="project" value="TreeGrafter"/>
</dbReference>
<accession>A0A8S1F437</accession>
<dbReference type="SMART" id="SM00184">
    <property type="entry name" value="RING"/>
    <property type="match status" value="1"/>
</dbReference>
<dbReference type="InterPro" id="IPR038718">
    <property type="entry name" value="SNF2-like_sf"/>
</dbReference>
<dbReference type="InterPro" id="IPR013083">
    <property type="entry name" value="Znf_RING/FYVE/PHD"/>
</dbReference>
<dbReference type="InterPro" id="IPR001841">
    <property type="entry name" value="Znf_RING"/>
</dbReference>
<dbReference type="GO" id="GO:0016787">
    <property type="term" value="F:hydrolase activity"/>
    <property type="evidence" value="ECO:0007669"/>
    <property type="project" value="UniProtKB-KW"/>
</dbReference>
<evidence type="ECO:0000256" key="3">
    <source>
        <dbReference type="ARBA" id="ARBA00022801"/>
    </source>
</evidence>
<evidence type="ECO:0000256" key="1">
    <source>
        <dbReference type="ARBA" id="ARBA00022723"/>
    </source>
</evidence>
<feature type="compositionally biased region" description="Basic and acidic residues" evidence="6">
    <location>
        <begin position="836"/>
        <end position="846"/>
    </location>
</feature>
<dbReference type="SMART" id="SM00487">
    <property type="entry name" value="DEXDc"/>
    <property type="match status" value="1"/>
</dbReference>
<evidence type="ECO:0000256" key="6">
    <source>
        <dbReference type="SAM" id="MobiDB-lite"/>
    </source>
</evidence>
<organism evidence="8 9">
    <name type="scientific">Caenorhabditis bovis</name>
    <dbReference type="NCBI Taxonomy" id="2654633"/>
    <lineage>
        <taxon>Eukaryota</taxon>
        <taxon>Metazoa</taxon>
        <taxon>Ecdysozoa</taxon>
        <taxon>Nematoda</taxon>
        <taxon>Chromadorea</taxon>
        <taxon>Rhabditida</taxon>
        <taxon>Rhabditina</taxon>
        <taxon>Rhabditomorpha</taxon>
        <taxon>Rhabditoidea</taxon>
        <taxon>Rhabditidae</taxon>
        <taxon>Peloderinae</taxon>
        <taxon>Caenorhabditis</taxon>
    </lineage>
</organism>
<dbReference type="SUPFAM" id="SSF52540">
    <property type="entry name" value="P-loop containing nucleoside triphosphate hydrolases"/>
    <property type="match status" value="2"/>
</dbReference>
<feature type="region of interest" description="Disordered" evidence="6">
    <location>
        <begin position="836"/>
        <end position="922"/>
    </location>
</feature>
<dbReference type="Proteomes" id="UP000494206">
    <property type="component" value="Unassembled WGS sequence"/>
</dbReference>
<evidence type="ECO:0000313" key="9">
    <source>
        <dbReference type="Proteomes" id="UP000494206"/>
    </source>
</evidence>
<name>A0A8S1F437_9PELO</name>
<protein>
    <recommendedName>
        <fullName evidence="7">RING-type domain-containing protein</fullName>
    </recommendedName>
</protein>
<comment type="caution">
    <text evidence="8">The sequence shown here is derived from an EMBL/GenBank/DDBJ whole genome shotgun (WGS) entry which is preliminary data.</text>
</comment>
<keyword evidence="9" id="KW-1185">Reference proteome</keyword>
<dbReference type="InterPro" id="IPR017907">
    <property type="entry name" value="Znf_RING_CS"/>
</dbReference>
<dbReference type="CDD" id="cd16449">
    <property type="entry name" value="RING-HC"/>
    <property type="match status" value="1"/>
</dbReference>
<sequence length="1627" mass="186580">MSLDENSEIVLPILTDDGEPPPILQNEFKVDIIPKVQMLKICATRASTSTSDLIELGTVDVIDDSEQHTFLEADHPDIYLTHDSIEKRKYHFYIKAPPEHIKKKSPWRGMSNYYQVEHLFTIDVEENSKFARVFNDATFLNTTIIHQNGIEVTYECENANSIRFAILLNLNNVFNSVYDAHNQKFPWLNTRGSAQESIPKEVDFDFDEFFKLHTKVRKTHLQNHPTPRYLLKEDLLTCNLLKYQRETIRWMIAREENPDIKFDDMFEAFEIKGRRPIYYFPRFGVFTKSKDIDFSLLAVQGGILADEMGLGKTVEIIGLIATRQMGAAIEMATKPDKMGIVRNERIRSGGIDELSHYKSFKDYEQAKKIDKSLGSAVVYTPLETDTRKKVEETLIKCNGCCTMCVAQKCNWIDEFNEIGAFRCPQCMERVQPLEIKATIIIVPESLVQQWFDEISKHCDAALKVMYYFGVTKAGYVHPYELAKQDVVLTTYETIRSELDFANVVESKRELRGGSQQYKFSPSPLTHVIWWRMVVDESQIVEGVARRVPQMCSKMQSKFHWCVTGTPLVKSCSDIYGLVVFLEIWPYSMADFWNKYIYPEYRALVRHLNDSEEIDNGGTLMNLLAQIMSRNTKEGVEKELFIPKLVEHVRLVRFTAIEERQYNEQKEHLKKKVEKLIGRKPDSVYLKDCAIQESVLTAMAKLKESLISSGEHINYCDSTTTTTTASKTSEKIVFGPETVVMRLISAKKTQIEENVRNLMSSFFGLAGVYYVLNNAQSTLNVLDNAITEVKLVNGANDTFNEALQLDASEFNNVISESDGSDSDVEIDIGAESMKENKLKQKIKKESATVRTLRRERMRRKQKEKAASSPSGEPSTSTEKRPASPLSDDSESDDETNVLYDQEKRARLTDDDRPASALVEKEEDRMARAAKLAEKKMERVKKELKKNACKPIRVDVPLLTHLTMRLKFYTYNENTVVRQTAANLMSNLGGMKAMIDELFKAICRYCRNERRTLNVMEVEWKEWMEEWTNGKIEVEHIKKYLEDFIDLHDDPESLEVARSISTNFGFFNTISQLSIVPMYQESRKHLNADYRLFNKTVYCRSSDFTKRRRQYIHEVSTCMGNCDGIPFERAYADAQYATVATMMNSLIEHFDGIEMLRRTFEKSMGELIKLFVEALSDDATKKTLRDDLMKSQANFSLFKDILGCDHALLDVRKNDILCTRSIEHVQCKLCRAAYDLAALQYESGFGTFHGVPKSKSKIRNVFLMIVQYEKKKLKSSLSSSSAVKSLRHYLKRLGKTIKLSRSALIIIHEYANRISELEQSYMPLSVEMLSSILSTKMKVFKKNSPEHVNIAKAHFLNDIEHFSSNNNQLYADLRYLTFLYKREITGEGADEECPICRTEFYSFAMFPCGHRVCDGCYKHLKRVSGLNIVHCPSCRKSVGVKSIMVAISPKDSASTSIPGVSLPVKLDNTIQLIREILGEDKHNKIIVFTTIEPGTAIWNFVCRIFDKALLPFYPMTRKDYGKKVFEFEHVNSFRVLLASFSTSANGLNLTIANNIIFLDPSHISSVVAQAIGRINRFGQTRPMNVYHMLVESSIDEELRLIATTGDSRRQRTGWTLGEIRQMFDLEPVT</sequence>
<evidence type="ECO:0000256" key="5">
    <source>
        <dbReference type="PROSITE-ProRule" id="PRU00175"/>
    </source>
</evidence>
<dbReference type="InterPro" id="IPR027417">
    <property type="entry name" value="P-loop_NTPase"/>
</dbReference>
<dbReference type="InterPro" id="IPR049730">
    <property type="entry name" value="SNF2/RAD54-like_C"/>
</dbReference>
<dbReference type="GO" id="GO:0000209">
    <property type="term" value="P:protein polyubiquitination"/>
    <property type="evidence" value="ECO:0007669"/>
    <property type="project" value="TreeGrafter"/>
</dbReference>
<dbReference type="Gene3D" id="3.30.40.10">
    <property type="entry name" value="Zinc/RING finger domain, C3HC4 (zinc finger)"/>
    <property type="match status" value="1"/>
</dbReference>
<evidence type="ECO:0000256" key="4">
    <source>
        <dbReference type="ARBA" id="ARBA00022833"/>
    </source>
</evidence>
<dbReference type="EMBL" id="CADEPM010000005">
    <property type="protein sequence ID" value="CAB3406878.1"/>
    <property type="molecule type" value="Genomic_DNA"/>
</dbReference>
<proteinExistence type="predicted"/>
<keyword evidence="3" id="KW-0378">Hydrolase</keyword>